<feature type="non-terminal residue" evidence="2">
    <location>
        <position position="1"/>
    </location>
</feature>
<feature type="non-terminal residue" evidence="2">
    <location>
        <position position="53"/>
    </location>
</feature>
<dbReference type="EMBL" id="CAJNJA010035930">
    <property type="protein sequence ID" value="CAE7713491.1"/>
    <property type="molecule type" value="Genomic_DNA"/>
</dbReference>
<sequence length="53" mass="5927">EAGRGGVERLSQAVMEASAHEETALGKAKELRKRKKEAAKECAERQKEVQHHE</sequence>
<feature type="region of interest" description="Disordered" evidence="1">
    <location>
        <begin position="1"/>
        <end position="53"/>
    </location>
</feature>
<name>A0A812X3T3_9DINO</name>
<dbReference type="AlphaFoldDB" id="A0A812X3T3"/>
<evidence type="ECO:0000313" key="3">
    <source>
        <dbReference type="Proteomes" id="UP000601435"/>
    </source>
</evidence>
<proteinExistence type="predicted"/>
<dbReference type="Proteomes" id="UP000601435">
    <property type="component" value="Unassembled WGS sequence"/>
</dbReference>
<feature type="compositionally biased region" description="Basic and acidic residues" evidence="1">
    <location>
        <begin position="18"/>
        <end position="29"/>
    </location>
</feature>
<feature type="compositionally biased region" description="Basic and acidic residues" evidence="1">
    <location>
        <begin position="38"/>
        <end position="53"/>
    </location>
</feature>
<accession>A0A812X3T3</accession>
<evidence type="ECO:0000313" key="2">
    <source>
        <dbReference type="EMBL" id="CAE7713491.1"/>
    </source>
</evidence>
<reference evidence="2" key="1">
    <citation type="submission" date="2021-02" db="EMBL/GenBank/DDBJ databases">
        <authorList>
            <person name="Dougan E. K."/>
            <person name="Rhodes N."/>
            <person name="Thang M."/>
            <person name="Chan C."/>
        </authorList>
    </citation>
    <scope>NUCLEOTIDE SEQUENCE</scope>
</reference>
<keyword evidence="3" id="KW-1185">Reference proteome</keyword>
<organism evidence="2 3">
    <name type="scientific">Symbiodinium necroappetens</name>
    <dbReference type="NCBI Taxonomy" id="1628268"/>
    <lineage>
        <taxon>Eukaryota</taxon>
        <taxon>Sar</taxon>
        <taxon>Alveolata</taxon>
        <taxon>Dinophyceae</taxon>
        <taxon>Suessiales</taxon>
        <taxon>Symbiodiniaceae</taxon>
        <taxon>Symbiodinium</taxon>
    </lineage>
</organism>
<gene>
    <name evidence="2" type="ORF">SNEC2469_LOCUS20572</name>
</gene>
<comment type="caution">
    <text evidence="2">The sequence shown here is derived from an EMBL/GenBank/DDBJ whole genome shotgun (WGS) entry which is preliminary data.</text>
</comment>
<protein>
    <submittedName>
        <fullName evidence="2">Uncharacterized protein</fullName>
    </submittedName>
</protein>
<evidence type="ECO:0000256" key="1">
    <source>
        <dbReference type="SAM" id="MobiDB-lite"/>
    </source>
</evidence>